<dbReference type="AlphaFoldDB" id="A0A3P7PTC0"/>
<dbReference type="RefSeq" id="WP_125135976.1">
    <property type="nucleotide sequence ID" value="NZ_LR130778.1"/>
</dbReference>
<proteinExistence type="predicted"/>
<keyword evidence="1" id="KW-0812">Transmembrane</keyword>
<dbReference type="EMBL" id="LR130778">
    <property type="protein sequence ID" value="VDN46471.1"/>
    <property type="molecule type" value="Genomic_DNA"/>
</dbReference>
<gene>
    <name evidence="2" type="ORF">PATL70BA_0608</name>
</gene>
<dbReference type="Proteomes" id="UP000279029">
    <property type="component" value="Chromosome"/>
</dbReference>
<protein>
    <submittedName>
        <fullName evidence="2">Uncharacterized protein</fullName>
    </submittedName>
</protein>
<keyword evidence="1" id="KW-0472">Membrane</keyword>
<sequence length="79" mass="9010">MMKKSFQQIMALTGVALILLLFVLTLVFILIGHSTLAITFVAINGFVVVILYFSLRFHQHAKESNKEWLDQPDNTTKED</sequence>
<evidence type="ECO:0000313" key="2">
    <source>
        <dbReference type="EMBL" id="VDN46471.1"/>
    </source>
</evidence>
<evidence type="ECO:0000256" key="1">
    <source>
        <dbReference type="SAM" id="Phobius"/>
    </source>
</evidence>
<name>A0A3P7PTC0_9FIRM</name>
<evidence type="ECO:0000313" key="3">
    <source>
        <dbReference type="Proteomes" id="UP000279029"/>
    </source>
</evidence>
<feature type="transmembrane region" description="Helical" evidence="1">
    <location>
        <begin position="37"/>
        <end position="55"/>
    </location>
</feature>
<keyword evidence="3" id="KW-1185">Reference proteome</keyword>
<reference evidence="2 3" key="1">
    <citation type="submission" date="2018-09" db="EMBL/GenBank/DDBJ databases">
        <authorList>
            <person name="Postec A."/>
        </authorList>
    </citation>
    <scope>NUCLEOTIDE SEQUENCE [LARGE SCALE GENOMIC DNA]</scope>
    <source>
        <strain evidence="2">70B-A</strain>
    </source>
</reference>
<dbReference type="KEGG" id="cbar:PATL70BA_0608"/>
<organism evidence="2 3">
    <name type="scientific">Petrocella atlantisensis</name>
    <dbReference type="NCBI Taxonomy" id="2173034"/>
    <lineage>
        <taxon>Bacteria</taxon>
        <taxon>Bacillati</taxon>
        <taxon>Bacillota</taxon>
        <taxon>Clostridia</taxon>
        <taxon>Lachnospirales</taxon>
        <taxon>Vallitaleaceae</taxon>
        <taxon>Petrocella</taxon>
    </lineage>
</organism>
<accession>A0A3P7PTC0</accession>
<keyword evidence="1" id="KW-1133">Transmembrane helix</keyword>
<feature type="transmembrane region" description="Helical" evidence="1">
    <location>
        <begin position="9"/>
        <end position="31"/>
    </location>
</feature>